<evidence type="ECO:0000313" key="5">
    <source>
        <dbReference type="Proteomes" id="UP001165378"/>
    </source>
</evidence>
<keyword evidence="5" id="KW-1185">Reference proteome</keyword>
<dbReference type="InterPro" id="IPR025326">
    <property type="entry name" value="DUF4232"/>
</dbReference>
<evidence type="ECO:0000256" key="1">
    <source>
        <dbReference type="SAM" id="MobiDB-lite"/>
    </source>
</evidence>
<gene>
    <name evidence="4" type="ORF">LZ495_19645</name>
</gene>
<keyword evidence="2" id="KW-0732">Signal</keyword>
<dbReference type="PROSITE" id="PS51257">
    <property type="entry name" value="PROKAR_LIPOPROTEIN"/>
    <property type="match status" value="1"/>
</dbReference>
<evidence type="ECO:0000259" key="3">
    <source>
        <dbReference type="Pfam" id="PF14016"/>
    </source>
</evidence>
<organism evidence="4 5">
    <name type="scientific">Yinghuangia soli</name>
    <dbReference type="NCBI Taxonomy" id="2908204"/>
    <lineage>
        <taxon>Bacteria</taxon>
        <taxon>Bacillati</taxon>
        <taxon>Actinomycetota</taxon>
        <taxon>Actinomycetes</taxon>
        <taxon>Kitasatosporales</taxon>
        <taxon>Streptomycetaceae</taxon>
        <taxon>Yinghuangia</taxon>
    </lineage>
</organism>
<comment type="caution">
    <text evidence="4">The sequence shown here is derived from an EMBL/GenBank/DDBJ whole genome shotgun (WGS) entry which is preliminary data.</text>
</comment>
<dbReference type="EMBL" id="JAKFHA010000011">
    <property type="protein sequence ID" value="MCF2529414.1"/>
    <property type="molecule type" value="Genomic_DNA"/>
</dbReference>
<evidence type="ECO:0000313" key="4">
    <source>
        <dbReference type="EMBL" id="MCF2529414.1"/>
    </source>
</evidence>
<reference evidence="4" key="1">
    <citation type="submission" date="2022-01" db="EMBL/GenBank/DDBJ databases">
        <title>Genome-Based Taxonomic Classification of the Phylum Actinobacteria.</title>
        <authorList>
            <person name="Gao Y."/>
        </authorList>
    </citation>
    <scope>NUCLEOTIDE SEQUENCE</scope>
    <source>
        <strain evidence="4">KLBMP 8922</strain>
    </source>
</reference>
<accession>A0AA41Q0P8</accession>
<protein>
    <submittedName>
        <fullName evidence="4">DUF4232 domain-containing protein</fullName>
    </submittedName>
</protein>
<feature type="signal peptide" evidence="2">
    <location>
        <begin position="1"/>
        <end position="30"/>
    </location>
</feature>
<dbReference type="Pfam" id="PF14016">
    <property type="entry name" value="DUF4232"/>
    <property type="match status" value="1"/>
</dbReference>
<feature type="region of interest" description="Disordered" evidence="1">
    <location>
        <begin position="33"/>
        <end position="105"/>
    </location>
</feature>
<feature type="compositionally biased region" description="Low complexity" evidence="1">
    <location>
        <begin position="76"/>
        <end position="97"/>
    </location>
</feature>
<name>A0AA41Q0P8_9ACTN</name>
<evidence type="ECO:0000256" key="2">
    <source>
        <dbReference type="SAM" id="SignalP"/>
    </source>
</evidence>
<dbReference type="Proteomes" id="UP001165378">
    <property type="component" value="Unassembled WGS sequence"/>
</dbReference>
<feature type="domain" description="DUF4232" evidence="3">
    <location>
        <begin position="105"/>
        <end position="228"/>
    </location>
</feature>
<feature type="chain" id="PRO_5041375165" evidence="2">
    <location>
        <begin position="31"/>
        <end position="236"/>
    </location>
</feature>
<sequence>MPARTTRIRLLAAASAAAAALVLTACGSGADDGAGRAGNSPAPGATAAPSAGTTSQPASTGAPVSPATGTPSGARPSTGKAATPGGAGGKSTAAPAPDSGAAPMCDGTNAKVTATVVARPLNHMLLTITNTGSKSCDLTDGYPAARFGEAQAVPPVDRNSKPQAVLRLAPGESGYSGVRLSSTEAGGGEHGYRATTLTVPFTNDTVAKVALPAGGVYVDTALQVTYWQSTLDDALN</sequence>
<dbReference type="AlphaFoldDB" id="A0AA41Q0P8"/>
<feature type="compositionally biased region" description="Low complexity" evidence="1">
    <location>
        <begin position="37"/>
        <end position="62"/>
    </location>
</feature>
<dbReference type="RefSeq" id="WP_235053715.1">
    <property type="nucleotide sequence ID" value="NZ_JAKFHA010000011.1"/>
</dbReference>
<proteinExistence type="predicted"/>